<proteinExistence type="predicted"/>
<dbReference type="InParanoid" id="F4R8P2"/>
<dbReference type="KEGG" id="mlr:MELLADRAFT_102948"/>
<reference evidence="3" key="1">
    <citation type="journal article" date="2011" name="Proc. Natl. Acad. Sci. U.S.A.">
        <title>Obligate biotrophy features unraveled by the genomic analysis of rust fungi.</title>
        <authorList>
            <person name="Duplessis S."/>
            <person name="Cuomo C.A."/>
            <person name="Lin Y.-C."/>
            <person name="Aerts A."/>
            <person name="Tisserant E."/>
            <person name="Veneault-Fourrey C."/>
            <person name="Joly D.L."/>
            <person name="Hacquard S."/>
            <person name="Amselem J."/>
            <person name="Cantarel B.L."/>
            <person name="Chiu R."/>
            <person name="Coutinho P.M."/>
            <person name="Feau N."/>
            <person name="Field M."/>
            <person name="Frey P."/>
            <person name="Gelhaye E."/>
            <person name="Goldberg J."/>
            <person name="Grabherr M.G."/>
            <person name="Kodira C.D."/>
            <person name="Kohler A."/>
            <person name="Kuees U."/>
            <person name="Lindquist E.A."/>
            <person name="Lucas S.M."/>
            <person name="Mago R."/>
            <person name="Mauceli E."/>
            <person name="Morin E."/>
            <person name="Murat C."/>
            <person name="Pangilinan J.L."/>
            <person name="Park R."/>
            <person name="Pearson M."/>
            <person name="Quesneville H."/>
            <person name="Rouhier N."/>
            <person name="Sakthikumar S."/>
            <person name="Salamov A.A."/>
            <person name="Schmutz J."/>
            <person name="Selles B."/>
            <person name="Shapiro H."/>
            <person name="Tanguay P."/>
            <person name="Tuskan G.A."/>
            <person name="Henrissat B."/>
            <person name="Van de Peer Y."/>
            <person name="Rouze P."/>
            <person name="Ellis J.G."/>
            <person name="Dodds P.N."/>
            <person name="Schein J.E."/>
            <person name="Zhong S."/>
            <person name="Hamelin R.C."/>
            <person name="Grigoriev I.V."/>
            <person name="Szabo L.J."/>
            <person name="Martin F."/>
        </authorList>
    </citation>
    <scope>NUCLEOTIDE SEQUENCE [LARGE SCALE GENOMIC DNA]</scope>
    <source>
        <strain evidence="3">98AG31 / pathotype 3-4-7</strain>
    </source>
</reference>
<gene>
    <name evidence="2" type="ORF">MELLADRAFT_102948</name>
</gene>
<protein>
    <submittedName>
        <fullName evidence="2">Uncharacterized protein</fullName>
    </submittedName>
</protein>
<feature type="region of interest" description="Disordered" evidence="1">
    <location>
        <begin position="84"/>
        <end position="108"/>
    </location>
</feature>
<accession>F4R8P2</accession>
<dbReference type="VEuPathDB" id="FungiDB:MELLADRAFT_102948"/>
<dbReference type="HOGENOM" id="CLU_2197514_0_0_1"/>
<organism evidence="3">
    <name type="scientific">Melampsora larici-populina (strain 98AG31 / pathotype 3-4-7)</name>
    <name type="common">Poplar leaf rust fungus</name>
    <dbReference type="NCBI Taxonomy" id="747676"/>
    <lineage>
        <taxon>Eukaryota</taxon>
        <taxon>Fungi</taxon>
        <taxon>Dikarya</taxon>
        <taxon>Basidiomycota</taxon>
        <taxon>Pucciniomycotina</taxon>
        <taxon>Pucciniomycetes</taxon>
        <taxon>Pucciniales</taxon>
        <taxon>Melampsoraceae</taxon>
        <taxon>Melampsora</taxon>
    </lineage>
</organism>
<dbReference type="Proteomes" id="UP000001072">
    <property type="component" value="Unassembled WGS sequence"/>
</dbReference>
<evidence type="ECO:0000313" key="2">
    <source>
        <dbReference type="EMBL" id="EGG11057.1"/>
    </source>
</evidence>
<sequence length="108" mass="12223">MPKLSLQYKQTNALVGQNLDQNLLAPDEQMNITSQTSWWTYMKFDVNNISCGQCGRNLNGGVPAHCFTRPVEAFEILQSQAELNTPDLDERSSDSATKYRWDSRHGQA</sequence>
<evidence type="ECO:0000313" key="3">
    <source>
        <dbReference type="Proteomes" id="UP000001072"/>
    </source>
</evidence>
<feature type="compositionally biased region" description="Basic and acidic residues" evidence="1">
    <location>
        <begin position="88"/>
        <end position="108"/>
    </location>
</feature>
<evidence type="ECO:0000256" key="1">
    <source>
        <dbReference type="SAM" id="MobiDB-lite"/>
    </source>
</evidence>
<dbReference type="GeneID" id="18921820"/>
<dbReference type="RefSeq" id="XP_007405659.1">
    <property type="nucleotide sequence ID" value="XM_007405597.1"/>
</dbReference>
<keyword evidence="3" id="KW-1185">Reference proteome</keyword>
<dbReference type="AlphaFoldDB" id="F4R8P2"/>
<dbReference type="EMBL" id="GL883093">
    <property type="protein sequence ID" value="EGG11057.1"/>
    <property type="molecule type" value="Genomic_DNA"/>
</dbReference>
<name>F4R8P2_MELLP</name>